<evidence type="ECO:0000256" key="2">
    <source>
        <dbReference type="ARBA" id="ARBA00013168"/>
    </source>
</evidence>
<sequence>EVIGDCIDQKGSIALSEKLRFDFSHGKPVQPEDLRKIESIVKQRIEAELELSAQEIKLANPKRVNGLRAVFGEIYADPVRVVSIGRKLEDVLANPESKEWLSDINEATKLDGATLEKVNFSPSVLVSLLV</sequence>
<keyword evidence="4" id="KW-0436">Ligase</keyword>
<dbReference type="GO" id="GO:0004813">
    <property type="term" value="F:alanine-tRNA ligase activity"/>
    <property type="evidence" value="ECO:0007669"/>
    <property type="project" value="UniProtKB-EC"/>
</dbReference>
<dbReference type="InterPro" id="IPR050058">
    <property type="entry name" value="Ala-tRNA_ligase"/>
</dbReference>
<evidence type="ECO:0000256" key="3">
    <source>
        <dbReference type="ARBA" id="ARBA00022555"/>
    </source>
</evidence>
<dbReference type="GO" id="GO:0002161">
    <property type="term" value="F:aminoacyl-tRNA deacylase activity"/>
    <property type="evidence" value="ECO:0007669"/>
    <property type="project" value="TreeGrafter"/>
</dbReference>
<dbReference type="GO" id="GO:0000049">
    <property type="term" value="F:tRNA binding"/>
    <property type="evidence" value="ECO:0007669"/>
    <property type="project" value="UniProtKB-KW"/>
</dbReference>
<protein>
    <recommendedName>
        <fullName evidence="2">alanine--tRNA ligase</fullName>
        <ecNumber evidence="2">6.1.1.7</ecNumber>
    </recommendedName>
</protein>
<evidence type="ECO:0000256" key="6">
    <source>
        <dbReference type="ARBA" id="ARBA00022840"/>
    </source>
</evidence>
<dbReference type="GO" id="GO:0009507">
    <property type="term" value="C:chloroplast"/>
    <property type="evidence" value="ECO:0007669"/>
    <property type="project" value="TreeGrafter"/>
</dbReference>
<dbReference type="GO" id="GO:0006419">
    <property type="term" value="P:alanyl-tRNA aminoacylation"/>
    <property type="evidence" value="ECO:0007669"/>
    <property type="project" value="TreeGrafter"/>
</dbReference>
<reference evidence="10" key="5">
    <citation type="journal article" date="2021" name="G3 (Bethesda)">
        <title>Aegilops tauschii genome assembly Aet v5.0 features greater sequence contiguity and improved annotation.</title>
        <authorList>
            <person name="Wang L."/>
            <person name="Zhu T."/>
            <person name="Rodriguez J.C."/>
            <person name="Deal K.R."/>
            <person name="Dubcovsky J."/>
            <person name="McGuire P.E."/>
            <person name="Lux T."/>
            <person name="Spannagl M."/>
            <person name="Mayer K.F.X."/>
            <person name="Baldrich P."/>
            <person name="Meyers B.C."/>
            <person name="Huo N."/>
            <person name="Gu Y.Q."/>
            <person name="Zhou H."/>
            <person name="Devos K.M."/>
            <person name="Bennetzen J.L."/>
            <person name="Unver T."/>
            <person name="Budak H."/>
            <person name="Gulick P.J."/>
            <person name="Galiba G."/>
            <person name="Kalapos B."/>
            <person name="Nelson D.R."/>
            <person name="Li P."/>
            <person name="You F.M."/>
            <person name="Luo M.C."/>
            <person name="Dvorak J."/>
        </authorList>
    </citation>
    <scope>NUCLEOTIDE SEQUENCE [LARGE SCALE GENOMIC DNA]</scope>
    <source>
        <strain evidence="10">cv. AL8/78</strain>
    </source>
</reference>
<dbReference type="Proteomes" id="UP000015105">
    <property type="component" value="Chromosome 3D"/>
</dbReference>
<name>A0A453GID2_AEGTS</name>
<dbReference type="AlphaFoldDB" id="A0A453GID2"/>
<keyword evidence="5" id="KW-0547">Nucleotide-binding</keyword>
<evidence type="ECO:0000313" key="10">
    <source>
        <dbReference type="EnsemblPlants" id="AET3Gv21032500.8"/>
    </source>
</evidence>
<keyword evidence="8" id="KW-0648">Protein biosynthesis</keyword>
<keyword evidence="6" id="KW-0067">ATP-binding</keyword>
<evidence type="ECO:0000256" key="8">
    <source>
        <dbReference type="ARBA" id="ARBA00022917"/>
    </source>
</evidence>
<evidence type="ECO:0000256" key="7">
    <source>
        <dbReference type="ARBA" id="ARBA00022884"/>
    </source>
</evidence>
<dbReference type="GO" id="GO:0005739">
    <property type="term" value="C:mitochondrion"/>
    <property type="evidence" value="ECO:0007669"/>
    <property type="project" value="TreeGrafter"/>
</dbReference>
<reference evidence="11" key="2">
    <citation type="journal article" date="2017" name="Nat. Plants">
        <title>The Aegilops tauschii genome reveals multiple impacts of transposons.</title>
        <authorList>
            <person name="Zhao G."/>
            <person name="Zou C."/>
            <person name="Li K."/>
            <person name="Wang K."/>
            <person name="Li T."/>
            <person name="Gao L."/>
            <person name="Zhang X."/>
            <person name="Wang H."/>
            <person name="Yang Z."/>
            <person name="Liu X."/>
            <person name="Jiang W."/>
            <person name="Mao L."/>
            <person name="Kong X."/>
            <person name="Jiao Y."/>
            <person name="Jia J."/>
        </authorList>
    </citation>
    <scope>NUCLEOTIDE SEQUENCE [LARGE SCALE GENOMIC DNA]</scope>
    <source>
        <strain evidence="11">cv. AL8/78</strain>
    </source>
</reference>
<accession>A0A453GID2</accession>
<evidence type="ECO:0000313" key="11">
    <source>
        <dbReference type="Proteomes" id="UP000015105"/>
    </source>
</evidence>
<keyword evidence="11" id="KW-1185">Reference proteome</keyword>
<dbReference type="EnsemblPlants" id="AET3Gv21032500.8">
    <property type="protein sequence ID" value="AET3Gv21032500.8"/>
    <property type="gene ID" value="AET3Gv21032500"/>
</dbReference>
<keyword evidence="9" id="KW-0030">Aminoacyl-tRNA synthetase</keyword>
<keyword evidence="7" id="KW-0694">RNA-binding</keyword>
<evidence type="ECO:0000256" key="5">
    <source>
        <dbReference type="ARBA" id="ARBA00022741"/>
    </source>
</evidence>
<dbReference type="PANTHER" id="PTHR11777">
    <property type="entry name" value="ALANYL-TRNA SYNTHETASE"/>
    <property type="match status" value="1"/>
</dbReference>
<evidence type="ECO:0000256" key="9">
    <source>
        <dbReference type="ARBA" id="ARBA00023146"/>
    </source>
</evidence>
<comment type="similarity">
    <text evidence="1">Belongs to the class-II aminoacyl-tRNA synthetase family.</text>
</comment>
<reference evidence="10" key="3">
    <citation type="journal article" date="2017" name="Nature">
        <title>Genome sequence of the progenitor of the wheat D genome Aegilops tauschii.</title>
        <authorList>
            <person name="Luo M.C."/>
            <person name="Gu Y.Q."/>
            <person name="Puiu D."/>
            <person name="Wang H."/>
            <person name="Twardziok S.O."/>
            <person name="Deal K.R."/>
            <person name="Huo N."/>
            <person name="Zhu T."/>
            <person name="Wang L."/>
            <person name="Wang Y."/>
            <person name="McGuire P.E."/>
            <person name="Liu S."/>
            <person name="Long H."/>
            <person name="Ramasamy R.K."/>
            <person name="Rodriguez J.C."/>
            <person name="Van S.L."/>
            <person name="Yuan L."/>
            <person name="Wang Z."/>
            <person name="Xia Z."/>
            <person name="Xiao L."/>
            <person name="Anderson O.D."/>
            <person name="Ouyang S."/>
            <person name="Liang Y."/>
            <person name="Zimin A.V."/>
            <person name="Pertea G."/>
            <person name="Qi P."/>
            <person name="Bennetzen J.L."/>
            <person name="Dai X."/>
            <person name="Dawson M.W."/>
            <person name="Muller H.G."/>
            <person name="Kugler K."/>
            <person name="Rivarola-Duarte L."/>
            <person name="Spannagl M."/>
            <person name="Mayer K.F.X."/>
            <person name="Lu F.H."/>
            <person name="Bevan M.W."/>
            <person name="Leroy P."/>
            <person name="Li P."/>
            <person name="You F.M."/>
            <person name="Sun Q."/>
            <person name="Liu Z."/>
            <person name="Lyons E."/>
            <person name="Wicker T."/>
            <person name="Salzberg S.L."/>
            <person name="Devos K.M."/>
            <person name="Dvorak J."/>
        </authorList>
    </citation>
    <scope>NUCLEOTIDE SEQUENCE [LARGE SCALE GENOMIC DNA]</scope>
    <source>
        <strain evidence="10">cv. AL8/78</strain>
    </source>
</reference>
<proteinExistence type="inferred from homology"/>
<reference evidence="10" key="4">
    <citation type="submission" date="2019-03" db="UniProtKB">
        <authorList>
            <consortium name="EnsemblPlants"/>
        </authorList>
    </citation>
    <scope>IDENTIFICATION</scope>
</reference>
<evidence type="ECO:0000256" key="1">
    <source>
        <dbReference type="ARBA" id="ARBA00008226"/>
    </source>
</evidence>
<organism evidence="10 11">
    <name type="scientific">Aegilops tauschii subsp. strangulata</name>
    <name type="common">Goatgrass</name>
    <dbReference type="NCBI Taxonomy" id="200361"/>
    <lineage>
        <taxon>Eukaryota</taxon>
        <taxon>Viridiplantae</taxon>
        <taxon>Streptophyta</taxon>
        <taxon>Embryophyta</taxon>
        <taxon>Tracheophyta</taxon>
        <taxon>Spermatophyta</taxon>
        <taxon>Magnoliopsida</taxon>
        <taxon>Liliopsida</taxon>
        <taxon>Poales</taxon>
        <taxon>Poaceae</taxon>
        <taxon>BOP clade</taxon>
        <taxon>Pooideae</taxon>
        <taxon>Triticodae</taxon>
        <taxon>Triticeae</taxon>
        <taxon>Triticinae</taxon>
        <taxon>Aegilops</taxon>
    </lineage>
</organism>
<keyword evidence="3" id="KW-0820">tRNA-binding</keyword>
<dbReference type="InterPro" id="IPR018163">
    <property type="entry name" value="Thr/Ala-tRNA-synth_IIc_edit"/>
</dbReference>
<dbReference type="FunFam" id="3.30.980.10:FF:000004">
    <property type="entry name" value="Alanine--tRNA ligase, cytoplasmic"/>
    <property type="match status" value="1"/>
</dbReference>
<dbReference type="EC" id="6.1.1.7" evidence="2"/>
<dbReference type="GO" id="GO:0005524">
    <property type="term" value="F:ATP binding"/>
    <property type="evidence" value="ECO:0007669"/>
    <property type="project" value="UniProtKB-KW"/>
</dbReference>
<dbReference type="Gramene" id="AET3Gv21032500.8">
    <property type="protein sequence ID" value="AET3Gv21032500.8"/>
    <property type="gene ID" value="AET3Gv21032500"/>
</dbReference>
<dbReference type="Gene3D" id="3.30.980.10">
    <property type="entry name" value="Threonyl-trna Synthetase, Chain A, domain 2"/>
    <property type="match status" value="1"/>
</dbReference>
<reference evidence="11" key="1">
    <citation type="journal article" date="2014" name="Science">
        <title>Ancient hybridizations among the ancestral genomes of bread wheat.</title>
        <authorList>
            <consortium name="International Wheat Genome Sequencing Consortium,"/>
            <person name="Marcussen T."/>
            <person name="Sandve S.R."/>
            <person name="Heier L."/>
            <person name="Spannagl M."/>
            <person name="Pfeifer M."/>
            <person name="Jakobsen K.S."/>
            <person name="Wulff B.B."/>
            <person name="Steuernagel B."/>
            <person name="Mayer K.F."/>
            <person name="Olsen O.A."/>
        </authorList>
    </citation>
    <scope>NUCLEOTIDE SEQUENCE [LARGE SCALE GENOMIC DNA]</scope>
    <source>
        <strain evidence="11">cv. AL8/78</strain>
    </source>
</reference>
<dbReference type="SUPFAM" id="SSF55186">
    <property type="entry name" value="ThrRS/AlaRS common domain"/>
    <property type="match status" value="1"/>
</dbReference>
<dbReference type="PANTHER" id="PTHR11777:SF9">
    <property type="entry name" value="ALANINE--TRNA LIGASE, CYTOPLASMIC"/>
    <property type="match status" value="1"/>
</dbReference>
<evidence type="ECO:0000256" key="4">
    <source>
        <dbReference type="ARBA" id="ARBA00022598"/>
    </source>
</evidence>